<protein>
    <submittedName>
        <fullName evidence="2">Integrase, catalytic core</fullName>
    </submittedName>
</protein>
<reference evidence="3" key="1">
    <citation type="journal article" date="2019" name="Plant Biotechnol. J.">
        <title>Genome sequencing of the Australian wild diploid species Gossypium australe highlights disease resistance and delayed gland morphogenesis.</title>
        <authorList>
            <person name="Cai Y."/>
            <person name="Cai X."/>
            <person name="Wang Q."/>
            <person name="Wang P."/>
            <person name="Zhang Y."/>
            <person name="Cai C."/>
            <person name="Xu Y."/>
            <person name="Wang K."/>
            <person name="Zhou Z."/>
            <person name="Wang C."/>
            <person name="Geng S."/>
            <person name="Li B."/>
            <person name="Dong Q."/>
            <person name="Hou Y."/>
            <person name="Wang H."/>
            <person name="Ai P."/>
            <person name="Liu Z."/>
            <person name="Yi F."/>
            <person name="Sun M."/>
            <person name="An G."/>
            <person name="Cheng J."/>
            <person name="Zhang Y."/>
            <person name="Shi Q."/>
            <person name="Xie Y."/>
            <person name="Shi X."/>
            <person name="Chang Y."/>
            <person name="Huang F."/>
            <person name="Chen Y."/>
            <person name="Hong S."/>
            <person name="Mi L."/>
            <person name="Sun Q."/>
            <person name="Zhang L."/>
            <person name="Zhou B."/>
            <person name="Peng R."/>
            <person name="Zhang X."/>
            <person name="Liu F."/>
        </authorList>
    </citation>
    <scope>NUCLEOTIDE SEQUENCE [LARGE SCALE GENOMIC DNA]</scope>
    <source>
        <strain evidence="3">cv. PA1801</strain>
    </source>
</reference>
<dbReference type="OrthoDB" id="997500at2759"/>
<organism evidence="2 3">
    <name type="scientific">Gossypium australe</name>
    <dbReference type="NCBI Taxonomy" id="47621"/>
    <lineage>
        <taxon>Eukaryota</taxon>
        <taxon>Viridiplantae</taxon>
        <taxon>Streptophyta</taxon>
        <taxon>Embryophyta</taxon>
        <taxon>Tracheophyta</taxon>
        <taxon>Spermatophyta</taxon>
        <taxon>Magnoliopsida</taxon>
        <taxon>eudicotyledons</taxon>
        <taxon>Gunneridae</taxon>
        <taxon>Pentapetalae</taxon>
        <taxon>rosids</taxon>
        <taxon>malvids</taxon>
        <taxon>Malvales</taxon>
        <taxon>Malvaceae</taxon>
        <taxon>Malvoideae</taxon>
        <taxon>Gossypium</taxon>
    </lineage>
</organism>
<dbReference type="PANTHER" id="PTHR33067">
    <property type="entry name" value="RNA-DIRECTED DNA POLYMERASE-RELATED"/>
    <property type="match status" value="1"/>
</dbReference>
<sequence>MLAKFISMFEMRFQNTETALKNKQASIQRVENQISELVKLVSERQQDNLPSNTKTNPKEQVYAIIVQSRDILTKPEKKLNLETIEKNDGVEENKKEHKSVVKEYKPPIPYSEKVKKDPMNKQYGDLTIVELNGECSAILQNKLPTKLKDRGSFTIPYFICNLNVEKPLANLGAKPTTISIQLADRSVKYPRGIIEYVLVKIDKSIIPVDFIILDMDEDIEVPIILGQPFLATAIDVGNGELVLRVGDEKVTLQARDVVRVSSK</sequence>
<dbReference type="EMBL" id="SMMG02000001">
    <property type="protein sequence ID" value="KAA3487207.1"/>
    <property type="molecule type" value="Genomic_DNA"/>
</dbReference>
<dbReference type="AlphaFoldDB" id="A0A5B6X2S2"/>
<name>A0A5B6X2S2_9ROSI</name>
<dbReference type="InterPro" id="IPR021109">
    <property type="entry name" value="Peptidase_aspartic_dom_sf"/>
</dbReference>
<evidence type="ECO:0000256" key="1">
    <source>
        <dbReference type="SAM" id="Coils"/>
    </source>
</evidence>
<dbReference type="Proteomes" id="UP000325315">
    <property type="component" value="Unassembled WGS sequence"/>
</dbReference>
<proteinExistence type="predicted"/>
<feature type="coiled-coil region" evidence="1">
    <location>
        <begin position="13"/>
        <end position="47"/>
    </location>
</feature>
<evidence type="ECO:0000313" key="3">
    <source>
        <dbReference type="Proteomes" id="UP000325315"/>
    </source>
</evidence>
<dbReference type="Gene3D" id="2.40.70.10">
    <property type="entry name" value="Acid Proteases"/>
    <property type="match status" value="1"/>
</dbReference>
<evidence type="ECO:0000313" key="2">
    <source>
        <dbReference type="EMBL" id="KAA3487207.1"/>
    </source>
</evidence>
<keyword evidence="3" id="KW-1185">Reference proteome</keyword>
<dbReference type="CDD" id="cd00303">
    <property type="entry name" value="retropepsin_like"/>
    <property type="match status" value="1"/>
</dbReference>
<gene>
    <name evidence="2" type="ORF">EPI10_031046</name>
</gene>
<dbReference type="PANTHER" id="PTHR33067:SF35">
    <property type="entry name" value="ASPARTIC PEPTIDASE DDI1-TYPE DOMAIN-CONTAINING PROTEIN"/>
    <property type="match status" value="1"/>
</dbReference>
<accession>A0A5B6X2S2</accession>
<comment type="caution">
    <text evidence="2">The sequence shown here is derived from an EMBL/GenBank/DDBJ whole genome shotgun (WGS) entry which is preliminary data.</text>
</comment>
<keyword evidence="1" id="KW-0175">Coiled coil</keyword>